<reference evidence="3" key="1">
    <citation type="submission" date="2025-08" db="UniProtKB">
        <authorList>
            <consortium name="RefSeq"/>
        </authorList>
    </citation>
    <scope>IDENTIFICATION</scope>
    <source>
        <tissue evidence="3">Whole body</tissue>
    </source>
</reference>
<protein>
    <submittedName>
        <fullName evidence="3">THUMP domain-containing protein 3-like</fullName>
    </submittedName>
</protein>
<organism evidence="2 3">
    <name type="scientific">Polistes dominula</name>
    <name type="common">European paper wasp</name>
    <name type="synonym">Vespa dominula</name>
    <dbReference type="NCBI Taxonomy" id="743375"/>
    <lineage>
        <taxon>Eukaryota</taxon>
        <taxon>Metazoa</taxon>
        <taxon>Ecdysozoa</taxon>
        <taxon>Arthropoda</taxon>
        <taxon>Hexapoda</taxon>
        <taxon>Insecta</taxon>
        <taxon>Pterygota</taxon>
        <taxon>Neoptera</taxon>
        <taxon>Endopterygota</taxon>
        <taxon>Hymenoptera</taxon>
        <taxon>Apocrita</taxon>
        <taxon>Aculeata</taxon>
        <taxon>Vespoidea</taxon>
        <taxon>Vespidae</taxon>
        <taxon>Polistinae</taxon>
        <taxon>Polistini</taxon>
        <taxon>Polistes</taxon>
    </lineage>
</organism>
<dbReference type="PANTHER" id="PTHR14911:SF13">
    <property type="entry name" value="TRNA (GUANINE(6)-N2)-METHYLTRANSFERASE THUMP3"/>
    <property type="match status" value="1"/>
</dbReference>
<dbReference type="RefSeq" id="XP_015173673.1">
    <property type="nucleotide sequence ID" value="XM_015318187.1"/>
</dbReference>
<evidence type="ECO:0000313" key="2">
    <source>
        <dbReference type="Proteomes" id="UP000694924"/>
    </source>
</evidence>
<sequence>MMDYDEDSSLYDLFQVSLTNDNLFMIGTSVDTGFEWQAVDECKEKLDKNLHVVKQRGKIYFNVNLDNLIKVQEMRSIDNIFIVGSVLRLKFDGTNKENDLKLCKDATRNDLKLEKALNAWKNVTQFPGKMYPTINEYEEAIRNEKNVECVKSNNSKIRKRGQNPANAYNEVLRYRVTCERTGKHSFESPDAAKIIGGELQDKYHWLVDLSLYHLEIICKIVQNEIVTQLRITHESKHHRNIIHFGPTTLRATICYNLLRLAQPNPGDIIIDPMCGSASIPIEGGLVYGSSYILCGDNHSKAVLRSKSNIEISCPKSKVDLTQWDVCYLPLLNNSIDIVVTDMPFGKRSGNMMDNRVLYKQFLLQLGRVVRCNTGRLVLLTYDKRSFNLSLQAAADLFKVTKMLGVNIGGLAAVVYVLKRTRVEYK</sequence>
<dbReference type="GeneID" id="107064964"/>
<feature type="domain" description="Ribosomal RNA large subunit methyltransferase K/L-like methyltransferase" evidence="1">
    <location>
        <begin position="244"/>
        <end position="408"/>
    </location>
</feature>
<accession>A0ABM1I0D6</accession>
<dbReference type="InterPro" id="IPR000241">
    <property type="entry name" value="RlmKL-like_Mtase"/>
</dbReference>
<evidence type="ECO:0000313" key="3">
    <source>
        <dbReference type="RefSeq" id="XP_015173673.1"/>
    </source>
</evidence>
<name>A0ABM1I0D6_POLDO</name>
<dbReference type="Gene3D" id="3.30.2130.30">
    <property type="match status" value="1"/>
</dbReference>
<proteinExistence type="predicted"/>
<dbReference type="Pfam" id="PF01170">
    <property type="entry name" value="UPF0020"/>
    <property type="match status" value="1"/>
</dbReference>
<dbReference type="Gene3D" id="3.40.50.150">
    <property type="entry name" value="Vaccinia Virus protein VP39"/>
    <property type="match status" value="1"/>
</dbReference>
<dbReference type="SUPFAM" id="SSF143437">
    <property type="entry name" value="THUMP domain-like"/>
    <property type="match status" value="1"/>
</dbReference>
<evidence type="ECO:0000259" key="1">
    <source>
        <dbReference type="Pfam" id="PF01170"/>
    </source>
</evidence>
<dbReference type="CDD" id="cd11715">
    <property type="entry name" value="THUMP_AdoMetMT"/>
    <property type="match status" value="1"/>
</dbReference>
<keyword evidence="2" id="KW-1185">Reference proteome</keyword>
<dbReference type="InterPro" id="IPR029063">
    <property type="entry name" value="SAM-dependent_MTases_sf"/>
</dbReference>
<dbReference type="Proteomes" id="UP000694924">
    <property type="component" value="Unplaced"/>
</dbReference>
<dbReference type="SUPFAM" id="SSF53335">
    <property type="entry name" value="S-adenosyl-L-methionine-dependent methyltransferases"/>
    <property type="match status" value="1"/>
</dbReference>
<gene>
    <name evidence="3" type="primary">LOC107064964</name>
</gene>
<dbReference type="PANTHER" id="PTHR14911">
    <property type="entry name" value="THUMP DOMAIN-CONTAINING"/>
    <property type="match status" value="1"/>
</dbReference>